<accession>A0A565A3Q9</accession>
<organism evidence="1">
    <name type="scientific">Plasmodium vivax</name>
    <name type="common">malaria parasite P. vivax</name>
    <dbReference type="NCBI Taxonomy" id="5855"/>
    <lineage>
        <taxon>Eukaryota</taxon>
        <taxon>Sar</taxon>
        <taxon>Alveolata</taxon>
        <taxon>Apicomplexa</taxon>
        <taxon>Aconoidasida</taxon>
        <taxon>Haemosporida</taxon>
        <taxon>Plasmodiidae</taxon>
        <taxon>Plasmodium</taxon>
        <taxon>Plasmodium (Plasmodium)</taxon>
    </lineage>
</organism>
<dbReference type="AlphaFoldDB" id="A0A565A3Q9"/>
<dbReference type="VEuPathDB" id="PlasmoDB:PVW1_100015600"/>
<dbReference type="OrthoDB" id="10423329at2759"/>
<dbReference type="EMBL" id="FLZR02000002">
    <property type="protein sequence ID" value="VUZ99391.1"/>
    <property type="molecule type" value="Genomic_DNA"/>
</dbReference>
<sequence>MYYKFAEPLNAEYNNQESSACNRVKIYEGDNVEEHKNTCKAILRNSFSLYNENNANEVLLNYCNILYIWLYFEIEKNKLIAKIINKIFQETITGIQQKNLKKFFCPYFSYNENLREPEKLMKLRIFNDNIETIKNILNNIDALNKCSCLEYVYECINIYKDMNRDYCSGEKNKDPKNSDTCNIVDEFRTKYNLYIYKIKNEIYKLPYLSDINDMSKVRSTHIAHCSLDGKRQNSNYNNGNQSESYTQSNVTKVLGTMIGISSFLALSYKYTPLRRIFNFRNNTQTVRNGLNEEKANELYKESDTWNSNSNDPRYNIGYGSV</sequence>
<evidence type="ECO:0000313" key="1">
    <source>
        <dbReference type="EMBL" id="VUZ99391.1"/>
    </source>
</evidence>
<name>A0A565A3Q9_PLAVI</name>
<reference evidence="1" key="1">
    <citation type="submission" date="2016-07" db="EMBL/GenBank/DDBJ databases">
        <authorList>
            <consortium name="Pathogen Informatics"/>
        </authorList>
    </citation>
    <scope>NUCLEOTIDE SEQUENCE</scope>
</reference>
<proteinExistence type="predicted"/>
<dbReference type="VEuPathDB" id="PlasmoDB:PVPAM_000030500"/>
<dbReference type="Proteomes" id="UP000220605">
    <property type="component" value="Unassembled WGS sequence"/>
</dbReference>
<protein>
    <submittedName>
        <fullName evidence="1">VIR protein</fullName>
    </submittedName>
</protein>
<gene>
    <name evidence="1" type="ORF">PVP01_0001060</name>
</gene>
<dbReference type="VEuPathDB" id="PlasmoDB:PVP01_0001060"/>